<name>A0A1J8PWQ8_9AGAM</name>
<protein>
    <recommendedName>
        <fullName evidence="3">DNA helicase</fullName>
    </recommendedName>
</protein>
<sequence>MISRKLFARISAYIAKGKSLAGEKDTNKPFGGVNVVLVDDFHQSPPVAGGKNAPLFWPCNLSKDSADEFLGRNLYEEFRTVVHLKEQVRVTDLEWNCSDPS</sequence>
<evidence type="ECO:0000313" key="2">
    <source>
        <dbReference type="Proteomes" id="UP000183567"/>
    </source>
</evidence>
<evidence type="ECO:0008006" key="3">
    <source>
        <dbReference type="Google" id="ProtNLM"/>
    </source>
</evidence>
<reference evidence="1 2" key="1">
    <citation type="submission" date="2016-03" db="EMBL/GenBank/DDBJ databases">
        <title>Comparative genomics of the ectomycorrhizal sister species Rhizopogon vinicolor and Rhizopogon vesiculosus (Basidiomycota: Boletales) reveals a divergence of the mating type B locus.</title>
        <authorList>
            <person name="Mujic A.B."/>
            <person name="Kuo A."/>
            <person name="Tritt A."/>
            <person name="Lipzen A."/>
            <person name="Chen C."/>
            <person name="Johnson J."/>
            <person name="Sharma A."/>
            <person name="Barry K."/>
            <person name="Grigoriev I.V."/>
            <person name="Spatafora J.W."/>
        </authorList>
    </citation>
    <scope>NUCLEOTIDE SEQUENCE [LARGE SCALE GENOMIC DNA]</scope>
    <source>
        <strain evidence="1 2">AM-OR11-056</strain>
    </source>
</reference>
<evidence type="ECO:0000313" key="1">
    <source>
        <dbReference type="EMBL" id="OJA12903.1"/>
    </source>
</evidence>
<keyword evidence="2" id="KW-1185">Reference proteome</keyword>
<dbReference type="OrthoDB" id="2986975at2759"/>
<accession>A0A1J8PWQ8</accession>
<dbReference type="EMBL" id="LVVM01004438">
    <property type="protein sequence ID" value="OJA12903.1"/>
    <property type="molecule type" value="Genomic_DNA"/>
</dbReference>
<gene>
    <name evidence="1" type="ORF">AZE42_12411</name>
</gene>
<dbReference type="AlphaFoldDB" id="A0A1J8PWQ8"/>
<proteinExistence type="predicted"/>
<organism evidence="1 2">
    <name type="scientific">Rhizopogon vesiculosus</name>
    <dbReference type="NCBI Taxonomy" id="180088"/>
    <lineage>
        <taxon>Eukaryota</taxon>
        <taxon>Fungi</taxon>
        <taxon>Dikarya</taxon>
        <taxon>Basidiomycota</taxon>
        <taxon>Agaricomycotina</taxon>
        <taxon>Agaricomycetes</taxon>
        <taxon>Agaricomycetidae</taxon>
        <taxon>Boletales</taxon>
        <taxon>Suillineae</taxon>
        <taxon>Rhizopogonaceae</taxon>
        <taxon>Rhizopogon</taxon>
    </lineage>
</organism>
<dbReference type="Proteomes" id="UP000183567">
    <property type="component" value="Unassembled WGS sequence"/>
</dbReference>
<comment type="caution">
    <text evidence="1">The sequence shown here is derived from an EMBL/GenBank/DDBJ whole genome shotgun (WGS) entry which is preliminary data.</text>
</comment>